<organism evidence="3 4">
    <name type="scientific">Gilvimarinus xylanilyticus</name>
    <dbReference type="NCBI Taxonomy" id="2944139"/>
    <lineage>
        <taxon>Bacteria</taxon>
        <taxon>Pseudomonadati</taxon>
        <taxon>Pseudomonadota</taxon>
        <taxon>Gammaproteobacteria</taxon>
        <taxon>Cellvibrionales</taxon>
        <taxon>Cellvibrionaceae</taxon>
        <taxon>Gilvimarinus</taxon>
    </lineage>
</organism>
<dbReference type="Pfam" id="PF22352">
    <property type="entry name" value="K319L-like_PKD"/>
    <property type="match status" value="2"/>
</dbReference>
<keyword evidence="2" id="KW-0732">Signal</keyword>
<dbReference type="AlphaFoldDB" id="A0A9X2KUS5"/>
<keyword evidence="4" id="KW-1185">Reference proteome</keyword>
<dbReference type="Proteomes" id="UP001139319">
    <property type="component" value="Unassembled WGS sequence"/>
</dbReference>
<evidence type="ECO:0000313" key="3">
    <source>
        <dbReference type="EMBL" id="MCP8900689.1"/>
    </source>
</evidence>
<reference evidence="3" key="2">
    <citation type="submission" date="2023-01" db="EMBL/GenBank/DDBJ databases">
        <title>Gilvimarinus xylanilyticus HB14 isolated from Caulerpa lentillifera aquaculture base in Hainan, China.</title>
        <authorList>
            <person name="Zhang Y.-J."/>
        </authorList>
    </citation>
    <scope>NUCLEOTIDE SEQUENCE</scope>
    <source>
        <strain evidence="3">HB14</strain>
    </source>
</reference>
<evidence type="ECO:0000256" key="1">
    <source>
        <dbReference type="SAM" id="MobiDB-lite"/>
    </source>
</evidence>
<gene>
    <name evidence="3" type="ORF">M6D89_15380</name>
</gene>
<sequence length="669" mass="70975">MNIVKQSLSKRLLLSSCIAALGLTGCGSDDDSSSPVMSSSSSQISSSQASSSSSSVADNTAPVVNAGGDQTVTAGDQVDLFAEANDADGEVASLAWEQVSGPRAPLTIVDGNTGHYRFTAPNTGVDETVAMQFRLSATDDQGATSVDTVAVTVSRVNQAPVVNAGNFRTVNNSSTVTLSASAYDPDGEIVSYQWQQVDGVSVQLNDATTRTASFELPEAEGEQRFRFTLRAEDNDGVASTDAVTIVATNADVPVVDIDFPPVQGVYAAGEIDVFGKVALQEGAELSKVTVDGGVTAVEADVDDDGFWRAENVLLPEGSQEARVMVSAYDTDGRVGYAESALTLSEEGRAGGGEQWIQSTAMVLSPAGDQAWVLSSGDLESDVKLISIDLQTGYRSTGITDFTDVSQGYSAANYTDMVYATDREMFYLSAWSEIEIEDPETDATYTEARGHILAVDQNTGSRTELGVNSEREAPLSGPQGLLYRTDEQAIYIADEFAGEILSYNLEADITTLIADQNTEDESIDTPVQLGWDAPRNQLLVMQSGNAGAVDMMSLDLSQTPAVSRLLSPGDSVSFGPIPLETSEAVAIDDVRERAYVLTKTADNITAINLVSGERSIIVEDVDPRGQASQDMVYSPVQDLLYVVGGEDFYQKLQVVDPQSGDKVVLSSSRF</sequence>
<dbReference type="GO" id="GO:0031410">
    <property type="term" value="C:cytoplasmic vesicle"/>
    <property type="evidence" value="ECO:0007669"/>
    <property type="project" value="TreeGrafter"/>
</dbReference>
<dbReference type="SUPFAM" id="SSF49299">
    <property type="entry name" value="PKD domain"/>
    <property type="match status" value="1"/>
</dbReference>
<dbReference type="GO" id="GO:0016020">
    <property type="term" value="C:membrane"/>
    <property type="evidence" value="ECO:0007669"/>
    <property type="project" value="TreeGrafter"/>
</dbReference>
<evidence type="ECO:0000256" key="2">
    <source>
        <dbReference type="SAM" id="SignalP"/>
    </source>
</evidence>
<dbReference type="InterPro" id="IPR035986">
    <property type="entry name" value="PKD_dom_sf"/>
</dbReference>
<evidence type="ECO:0000313" key="4">
    <source>
        <dbReference type="Proteomes" id="UP001139319"/>
    </source>
</evidence>
<dbReference type="PANTHER" id="PTHR46182">
    <property type="entry name" value="FI19480P1"/>
    <property type="match status" value="1"/>
</dbReference>
<accession>A0A9X2KUS5</accession>
<name>A0A9X2KUS5_9GAMM</name>
<comment type="caution">
    <text evidence="3">The sequence shown here is derived from an EMBL/GenBank/DDBJ whole genome shotgun (WGS) entry which is preliminary data.</text>
</comment>
<dbReference type="EMBL" id="JAMFTH010000006">
    <property type="protein sequence ID" value="MCP8900689.1"/>
    <property type="molecule type" value="Genomic_DNA"/>
</dbReference>
<feature type="signal peptide" evidence="2">
    <location>
        <begin position="1"/>
        <end position="21"/>
    </location>
</feature>
<feature type="compositionally biased region" description="Low complexity" evidence="1">
    <location>
        <begin position="33"/>
        <end position="58"/>
    </location>
</feature>
<protein>
    <submittedName>
        <fullName evidence="3">Uncharacterized protein</fullName>
    </submittedName>
</protein>
<dbReference type="Gene3D" id="2.60.40.10">
    <property type="entry name" value="Immunoglobulins"/>
    <property type="match status" value="2"/>
</dbReference>
<feature type="chain" id="PRO_5040990581" evidence="2">
    <location>
        <begin position="22"/>
        <end position="669"/>
    </location>
</feature>
<reference evidence="3" key="1">
    <citation type="submission" date="2022-05" db="EMBL/GenBank/DDBJ databases">
        <authorList>
            <person name="Sun H.-N."/>
        </authorList>
    </citation>
    <scope>NUCLEOTIDE SEQUENCE</scope>
    <source>
        <strain evidence="3">HB14</strain>
    </source>
</reference>
<proteinExistence type="predicted"/>
<dbReference type="InterPro" id="IPR013783">
    <property type="entry name" value="Ig-like_fold"/>
</dbReference>
<feature type="region of interest" description="Disordered" evidence="1">
    <location>
        <begin position="29"/>
        <end position="71"/>
    </location>
</feature>
<dbReference type="InterPro" id="IPR029865">
    <property type="entry name" value="KIAA0319-like"/>
</dbReference>
<dbReference type="RefSeq" id="WP_253968982.1">
    <property type="nucleotide sequence ID" value="NZ_JAMFTH010000006.1"/>
</dbReference>
<dbReference type="SUPFAM" id="SSF75011">
    <property type="entry name" value="3-carboxy-cis,cis-mucoante lactonizing enzyme"/>
    <property type="match status" value="1"/>
</dbReference>
<dbReference type="PANTHER" id="PTHR46182:SF2">
    <property type="entry name" value="FI19480P1"/>
    <property type="match status" value="1"/>
</dbReference>
<dbReference type="PROSITE" id="PS51257">
    <property type="entry name" value="PROKAR_LIPOPROTEIN"/>
    <property type="match status" value="1"/>
</dbReference>